<evidence type="ECO:0000256" key="5">
    <source>
        <dbReference type="ARBA" id="ARBA00023004"/>
    </source>
</evidence>
<dbReference type="GO" id="GO:0046872">
    <property type="term" value="F:metal ion binding"/>
    <property type="evidence" value="ECO:0007669"/>
    <property type="project" value="UniProtKB-KW"/>
</dbReference>
<gene>
    <name evidence="9" type="ORF">GGR16_001381</name>
</gene>
<evidence type="ECO:0000313" key="10">
    <source>
        <dbReference type="Proteomes" id="UP000577362"/>
    </source>
</evidence>
<dbReference type="InterPro" id="IPR036909">
    <property type="entry name" value="Cyt_c-like_dom_sf"/>
</dbReference>
<name>A0A840BSK4_9HYPH</name>
<keyword evidence="1" id="KW-0813">Transport</keyword>
<evidence type="ECO:0000256" key="6">
    <source>
        <dbReference type="PROSITE-ProRule" id="PRU00433"/>
    </source>
</evidence>
<keyword evidence="10" id="KW-1185">Reference proteome</keyword>
<keyword evidence="5 6" id="KW-0408">Iron</keyword>
<evidence type="ECO:0000256" key="3">
    <source>
        <dbReference type="ARBA" id="ARBA00022723"/>
    </source>
</evidence>
<dbReference type="PANTHER" id="PTHR11961">
    <property type="entry name" value="CYTOCHROME C"/>
    <property type="match status" value="1"/>
</dbReference>
<accession>A0A840BSK4</accession>
<dbReference type="GO" id="GO:0009055">
    <property type="term" value="F:electron transfer activity"/>
    <property type="evidence" value="ECO:0007669"/>
    <property type="project" value="InterPro"/>
</dbReference>
<dbReference type="PRINTS" id="PR00604">
    <property type="entry name" value="CYTCHRMECIAB"/>
</dbReference>
<feature type="chain" id="PRO_5032813094" evidence="7">
    <location>
        <begin position="23"/>
        <end position="129"/>
    </location>
</feature>
<sequence length="129" mass="13986">MTRLLTLAFAAMFLLVPRLALAQDAQAGKRVFNKCTACHAVGPNAPNKIGPELNGLFGRTAGSVEGYTYSPANKRSGITWTEETFATYIKDPRGTIKGTKMVFAGIRNEQEVRDLTAYLQSFGADGQPE</sequence>
<feature type="domain" description="Cytochrome c" evidence="8">
    <location>
        <begin position="23"/>
        <end position="123"/>
    </location>
</feature>
<feature type="signal peptide" evidence="7">
    <location>
        <begin position="1"/>
        <end position="22"/>
    </location>
</feature>
<evidence type="ECO:0000256" key="1">
    <source>
        <dbReference type="ARBA" id="ARBA00022448"/>
    </source>
</evidence>
<evidence type="ECO:0000259" key="8">
    <source>
        <dbReference type="PROSITE" id="PS51007"/>
    </source>
</evidence>
<dbReference type="PROSITE" id="PS51007">
    <property type="entry name" value="CYTC"/>
    <property type="match status" value="1"/>
</dbReference>
<evidence type="ECO:0000313" key="9">
    <source>
        <dbReference type="EMBL" id="MBB4016375.1"/>
    </source>
</evidence>
<dbReference type="Proteomes" id="UP000577362">
    <property type="component" value="Unassembled WGS sequence"/>
</dbReference>
<dbReference type="Pfam" id="PF00034">
    <property type="entry name" value="Cytochrom_C"/>
    <property type="match status" value="1"/>
</dbReference>
<dbReference type="SUPFAM" id="SSF46626">
    <property type="entry name" value="Cytochrome c"/>
    <property type="match status" value="1"/>
</dbReference>
<dbReference type="EMBL" id="JACIEN010000001">
    <property type="protein sequence ID" value="MBB4016375.1"/>
    <property type="molecule type" value="Genomic_DNA"/>
</dbReference>
<keyword evidence="3 6" id="KW-0479">Metal-binding</keyword>
<dbReference type="AlphaFoldDB" id="A0A840BSK4"/>
<protein>
    <submittedName>
        <fullName evidence="9">Cytochrome c</fullName>
    </submittedName>
</protein>
<dbReference type="RefSeq" id="WP_019404117.1">
    <property type="nucleotide sequence ID" value="NZ_JACIEN010000001.1"/>
</dbReference>
<reference evidence="9 10" key="1">
    <citation type="submission" date="2020-08" db="EMBL/GenBank/DDBJ databases">
        <title>Genomic Encyclopedia of Type Strains, Phase IV (KMG-IV): sequencing the most valuable type-strain genomes for metagenomic binning, comparative biology and taxonomic classification.</title>
        <authorList>
            <person name="Goeker M."/>
        </authorList>
    </citation>
    <scope>NUCLEOTIDE SEQUENCE [LARGE SCALE GENOMIC DNA]</scope>
    <source>
        <strain evidence="9 10">DSM 103737</strain>
    </source>
</reference>
<dbReference type="GO" id="GO:0020037">
    <property type="term" value="F:heme binding"/>
    <property type="evidence" value="ECO:0007669"/>
    <property type="project" value="InterPro"/>
</dbReference>
<evidence type="ECO:0000256" key="2">
    <source>
        <dbReference type="ARBA" id="ARBA00022617"/>
    </source>
</evidence>
<dbReference type="InterPro" id="IPR002327">
    <property type="entry name" value="Cyt_c_1A/1B"/>
</dbReference>
<keyword evidence="2 6" id="KW-0349">Heme</keyword>
<organism evidence="9 10">
    <name type="scientific">Chelatococcus caeni</name>
    <dbReference type="NCBI Taxonomy" id="1348468"/>
    <lineage>
        <taxon>Bacteria</taxon>
        <taxon>Pseudomonadati</taxon>
        <taxon>Pseudomonadota</taxon>
        <taxon>Alphaproteobacteria</taxon>
        <taxon>Hyphomicrobiales</taxon>
        <taxon>Chelatococcaceae</taxon>
        <taxon>Chelatococcus</taxon>
    </lineage>
</organism>
<dbReference type="InterPro" id="IPR009056">
    <property type="entry name" value="Cyt_c-like_dom"/>
</dbReference>
<evidence type="ECO:0000256" key="7">
    <source>
        <dbReference type="SAM" id="SignalP"/>
    </source>
</evidence>
<dbReference type="Gene3D" id="1.10.760.10">
    <property type="entry name" value="Cytochrome c-like domain"/>
    <property type="match status" value="1"/>
</dbReference>
<keyword evidence="7" id="KW-0732">Signal</keyword>
<comment type="caution">
    <text evidence="9">The sequence shown here is derived from an EMBL/GenBank/DDBJ whole genome shotgun (WGS) entry which is preliminary data.</text>
</comment>
<proteinExistence type="predicted"/>
<keyword evidence="4" id="KW-0249">Electron transport</keyword>
<evidence type="ECO:0000256" key="4">
    <source>
        <dbReference type="ARBA" id="ARBA00022982"/>
    </source>
</evidence>